<dbReference type="Pfam" id="PF02788">
    <property type="entry name" value="RuBisCO_large_N"/>
    <property type="match status" value="1"/>
</dbReference>
<feature type="region of interest" description="Disordered" evidence="1">
    <location>
        <begin position="1"/>
        <end position="22"/>
    </location>
</feature>
<comment type="caution">
    <text evidence="3">The sequence shown here is derived from an EMBL/GenBank/DDBJ whole genome shotgun (WGS) entry which is preliminary data.</text>
</comment>
<evidence type="ECO:0000259" key="2">
    <source>
        <dbReference type="Pfam" id="PF02788"/>
    </source>
</evidence>
<dbReference type="InterPro" id="IPR036422">
    <property type="entry name" value="RuBisCO_lsu_N_sf"/>
</dbReference>
<name>A0A813BX61_9DINO</name>
<evidence type="ECO:0000313" key="3">
    <source>
        <dbReference type="EMBL" id="CAE7934407.1"/>
    </source>
</evidence>
<organism evidence="3 4">
    <name type="scientific">Symbiodinium necroappetens</name>
    <dbReference type="NCBI Taxonomy" id="1628268"/>
    <lineage>
        <taxon>Eukaryota</taxon>
        <taxon>Sar</taxon>
        <taxon>Alveolata</taxon>
        <taxon>Dinophyceae</taxon>
        <taxon>Suessiales</taxon>
        <taxon>Symbiodiniaceae</taxon>
        <taxon>Symbiodinium</taxon>
    </lineage>
</organism>
<gene>
    <name evidence="3" type="primary">rbcL</name>
    <name evidence="3" type="ORF">SNEC2469_LOCUS32637</name>
</gene>
<dbReference type="SUPFAM" id="SSF54966">
    <property type="entry name" value="RuBisCO, large subunit, small (N-terminal) domain"/>
    <property type="match status" value="1"/>
</dbReference>
<proteinExistence type="predicted"/>
<keyword evidence="4" id="KW-1185">Reference proteome</keyword>
<feature type="compositionally biased region" description="Basic and acidic residues" evidence="1">
    <location>
        <begin position="10"/>
        <end position="22"/>
    </location>
</feature>
<sequence>MSSAVPQHQHAPDCDQDSRVTRRALDQSSRYADLSLDEATLIKNCKHVLISYIMKPKAGYDYLATAAHFAAESSRRLDEVRGCPVEPRCTTPTLIVRR</sequence>
<dbReference type="GO" id="GO:0015977">
    <property type="term" value="P:carbon fixation"/>
    <property type="evidence" value="ECO:0007669"/>
    <property type="project" value="InterPro"/>
</dbReference>
<reference evidence="3" key="1">
    <citation type="submission" date="2021-02" db="EMBL/GenBank/DDBJ databases">
        <authorList>
            <person name="Dougan E. K."/>
            <person name="Rhodes N."/>
            <person name="Thang M."/>
            <person name="Chan C."/>
        </authorList>
    </citation>
    <scope>NUCLEOTIDE SEQUENCE</scope>
</reference>
<dbReference type="InterPro" id="IPR017443">
    <property type="entry name" value="RuBisCO_lsu_fd_N"/>
</dbReference>
<dbReference type="EMBL" id="CAJNJA010083177">
    <property type="protein sequence ID" value="CAE7934407.1"/>
    <property type="molecule type" value="Genomic_DNA"/>
</dbReference>
<protein>
    <submittedName>
        <fullName evidence="3">RbcL protein</fullName>
    </submittedName>
</protein>
<accession>A0A813BX61</accession>
<evidence type="ECO:0000313" key="4">
    <source>
        <dbReference type="Proteomes" id="UP000601435"/>
    </source>
</evidence>
<dbReference type="Proteomes" id="UP000601435">
    <property type="component" value="Unassembled WGS sequence"/>
</dbReference>
<dbReference type="AlphaFoldDB" id="A0A813BX61"/>
<evidence type="ECO:0000256" key="1">
    <source>
        <dbReference type="SAM" id="MobiDB-lite"/>
    </source>
</evidence>
<feature type="domain" description="Ribulose bisphosphate carboxylase large subunit ferrodoxin-like N-terminal" evidence="2">
    <location>
        <begin position="38"/>
        <end position="74"/>
    </location>
</feature>
<dbReference type="OrthoDB" id="409186at2759"/>
<dbReference type="Gene3D" id="3.30.70.150">
    <property type="entry name" value="RuBisCO large subunit, N-terminal domain"/>
    <property type="match status" value="1"/>
</dbReference>
<dbReference type="GO" id="GO:0016984">
    <property type="term" value="F:ribulose-bisphosphate carboxylase activity"/>
    <property type="evidence" value="ECO:0007669"/>
    <property type="project" value="InterPro"/>
</dbReference>